<dbReference type="PANTHER" id="PTHR33178">
    <property type="match status" value="1"/>
</dbReference>
<dbReference type="InterPro" id="IPR044662">
    <property type="entry name" value="HS1/DABB1-like"/>
</dbReference>
<accession>A0A1H9DNP4</accession>
<comment type="subunit">
    <text evidence="1">Homodimer.</text>
</comment>
<reference evidence="5" key="1">
    <citation type="submission" date="2016-10" db="EMBL/GenBank/DDBJ databases">
        <authorList>
            <person name="Varghese N."/>
            <person name="Submissions S."/>
        </authorList>
    </citation>
    <scope>NUCLEOTIDE SEQUENCE [LARGE SCALE GENOMIC DNA]</scope>
    <source>
        <strain evidence="5">DSM 24740</strain>
    </source>
</reference>
<sequence>MKMPVVLIPLLLLPLLCTCDRAQEKAAATPEAMSAPDSLLRHVVLFSFKTESGADSVETASRELAAAIPLVHGYEWGANVSHEGLDHGFTHSFLLTFLSEADRDAYLDDPAQDKFLEVLLPALDKVTVVDYWARD</sequence>
<dbReference type="InterPro" id="IPR011008">
    <property type="entry name" value="Dimeric_a/b-barrel"/>
</dbReference>
<dbReference type="InterPro" id="IPR013097">
    <property type="entry name" value="Dabb"/>
</dbReference>
<evidence type="ECO:0000256" key="1">
    <source>
        <dbReference type="ARBA" id="ARBA00011738"/>
    </source>
</evidence>
<evidence type="ECO:0000259" key="3">
    <source>
        <dbReference type="PROSITE" id="PS51502"/>
    </source>
</evidence>
<evidence type="ECO:0000313" key="4">
    <source>
        <dbReference type="EMBL" id="SEQ15104.1"/>
    </source>
</evidence>
<dbReference type="SUPFAM" id="SSF54909">
    <property type="entry name" value="Dimeric alpha+beta barrel"/>
    <property type="match status" value="1"/>
</dbReference>
<evidence type="ECO:0000313" key="5">
    <source>
        <dbReference type="Proteomes" id="UP000199021"/>
    </source>
</evidence>
<keyword evidence="2" id="KW-0732">Signal</keyword>
<dbReference type="Gene3D" id="3.30.70.100">
    <property type="match status" value="1"/>
</dbReference>
<dbReference type="Pfam" id="PF07876">
    <property type="entry name" value="Dabb"/>
    <property type="match status" value="1"/>
</dbReference>
<proteinExistence type="predicted"/>
<feature type="chain" id="PRO_5011663386" evidence="2">
    <location>
        <begin position="23"/>
        <end position="135"/>
    </location>
</feature>
<dbReference type="InParanoid" id="A0A1H9DNP4"/>
<dbReference type="PROSITE" id="PS51502">
    <property type="entry name" value="S_R_A_B_BARREL"/>
    <property type="match status" value="1"/>
</dbReference>
<organism evidence="4 5">
    <name type="scientific">Neolewinella agarilytica</name>
    <dbReference type="NCBI Taxonomy" id="478744"/>
    <lineage>
        <taxon>Bacteria</taxon>
        <taxon>Pseudomonadati</taxon>
        <taxon>Bacteroidota</taxon>
        <taxon>Saprospiria</taxon>
        <taxon>Saprospirales</taxon>
        <taxon>Lewinellaceae</taxon>
        <taxon>Neolewinella</taxon>
    </lineage>
</organism>
<dbReference type="OrthoDB" id="9816070at2"/>
<feature type="signal peptide" evidence="2">
    <location>
        <begin position="1"/>
        <end position="22"/>
    </location>
</feature>
<dbReference type="Proteomes" id="UP000199021">
    <property type="component" value="Unassembled WGS sequence"/>
</dbReference>
<dbReference type="AlphaFoldDB" id="A0A1H9DNP4"/>
<gene>
    <name evidence="4" type="ORF">SAMN05444359_10675</name>
</gene>
<name>A0A1H9DNP4_9BACT</name>
<dbReference type="STRING" id="478744.SAMN05444359_10675"/>
<protein>
    <submittedName>
        <fullName evidence="4">Stress responsive A/B Barrel Domain</fullName>
    </submittedName>
</protein>
<evidence type="ECO:0000256" key="2">
    <source>
        <dbReference type="SAM" id="SignalP"/>
    </source>
</evidence>
<dbReference type="EMBL" id="FOFB01000006">
    <property type="protein sequence ID" value="SEQ15104.1"/>
    <property type="molecule type" value="Genomic_DNA"/>
</dbReference>
<dbReference type="RefSeq" id="WP_090166694.1">
    <property type="nucleotide sequence ID" value="NZ_FOFB01000006.1"/>
</dbReference>
<dbReference type="PANTHER" id="PTHR33178:SF10">
    <property type="entry name" value="STRESS-RESPONSE A_B BARREL DOMAIN-CONTAINING PROTEIN"/>
    <property type="match status" value="1"/>
</dbReference>
<feature type="domain" description="Stress-response A/B barrel" evidence="3">
    <location>
        <begin position="40"/>
        <end position="131"/>
    </location>
</feature>
<dbReference type="SMART" id="SM00886">
    <property type="entry name" value="Dabb"/>
    <property type="match status" value="1"/>
</dbReference>
<keyword evidence="5" id="KW-1185">Reference proteome</keyword>